<feature type="domain" description="Protein FecR C-terminal" evidence="3">
    <location>
        <begin position="271"/>
        <end position="339"/>
    </location>
</feature>
<feature type="domain" description="FecR protein" evidence="2">
    <location>
        <begin position="130"/>
        <end position="222"/>
    </location>
</feature>
<dbReference type="Pfam" id="PF16344">
    <property type="entry name" value="FecR_C"/>
    <property type="match status" value="1"/>
</dbReference>
<dbReference type="Gene3D" id="3.55.50.30">
    <property type="match status" value="1"/>
</dbReference>
<reference evidence="4 5" key="1">
    <citation type="submission" date="2016-10" db="EMBL/GenBank/DDBJ databases">
        <authorList>
            <person name="de Groot N.N."/>
        </authorList>
    </citation>
    <scope>NUCLEOTIDE SEQUENCE [LARGE SCALE GENOMIC DNA]</scope>
    <source>
        <strain evidence="4 5">DSM 19938</strain>
    </source>
</reference>
<dbReference type="EMBL" id="FNXY01000002">
    <property type="protein sequence ID" value="SEI61594.1"/>
    <property type="molecule type" value="Genomic_DNA"/>
</dbReference>
<dbReference type="InterPro" id="IPR032508">
    <property type="entry name" value="FecR_C"/>
</dbReference>
<evidence type="ECO:0000256" key="1">
    <source>
        <dbReference type="SAM" id="Phobius"/>
    </source>
</evidence>
<evidence type="ECO:0000313" key="4">
    <source>
        <dbReference type="EMBL" id="SEI61594.1"/>
    </source>
</evidence>
<keyword evidence="5" id="KW-1185">Reference proteome</keyword>
<keyword evidence="1" id="KW-1133">Transmembrane helix</keyword>
<accession>A0A1H6S6T7</accession>
<dbReference type="Pfam" id="PF04773">
    <property type="entry name" value="FecR"/>
    <property type="match status" value="1"/>
</dbReference>
<proteinExistence type="predicted"/>
<gene>
    <name evidence="4" type="ORF">SAMN04487995_1670</name>
</gene>
<dbReference type="OrthoDB" id="1452822at2"/>
<keyword evidence="1" id="KW-0472">Membrane</keyword>
<dbReference type="PANTHER" id="PTHR30273:SF2">
    <property type="entry name" value="PROTEIN FECR"/>
    <property type="match status" value="1"/>
</dbReference>
<dbReference type="Gene3D" id="2.60.120.1440">
    <property type="match status" value="1"/>
</dbReference>
<evidence type="ECO:0000259" key="2">
    <source>
        <dbReference type="Pfam" id="PF04773"/>
    </source>
</evidence>
<organism evidence="4 5">
    <name type="scientific">Dyadobacter koreensis</name>
    <dbReference type="NCBI Taxonomy" id="408657"/>
    <lineage>
        <taxon>Bacteria</taxon>
        <taxon>Pseudomonadati</taxon>
        <taxon>Bacteroidota</taxon>
        <taxon>Cytophagia</taxon>
        <taxon>Cytophagales</taxon>
        <taxon>Spirosomataceae</taxon>
        <taxon>Dyadobacter</taxon>
    </lineage>
</organism>
<dbReference type="AlphaFoldDB" id="A0A1H6S6T7"/>
<name>A0A1H6S6T7_9BACT</name>
<protein>
    <submittedName>
        <fullName evidence="4">FecR family protein</fullName>
    </submittedName>
</protein>
<dbReference type="InterPro" id="IPR012373">
    <property type="entry name" value="Ferrdict_sens_TM"/>
</dbReference>
<keyword evidence="1" id="KW-0812">Transmembrane</keyword>
<dbReference type="STRING" id="408657.SAMN04487995_1670"/>
<dbReference type="GO" id="GO:0016989">
    <property type="term" value="F:sigma factor antagonist activity"/>
    <property type="evidence" value="ECO:0007669"/>
    <property type="project" value="TreeGrafter"/>
</dbReference>
<evidence type="ECO:0000259" key="3">
    <source>
        <dbReference type="Pfam" id="PF16344"/>
    </source>
</evidence>
<sequence>MSDHTPWPLIAKYLAGECSKEEKLAMEWWLEEVDNEILFRQIKTAWQKQSESGLQEEFDPEKGINKLNCLILELEESNSNSGKKNKKYIRISSLLTAASILLLIGFGYLLIRNNFSDFGARSKSFIQKSSGNDQILSLLLPDGSKVWLNKNSKLTFPDQFDTSERIVFLEGEAFFEVIPDVSSPFVVRSKKISTRVLGTSFNVRAYKADATSSIAVSTGKVEVSKEIPKGDPIRITQLTPRQELVINTEKDETYIDIVSASNIGSWRKNLLVFQNNTYAEVAARLEASFDVKIHLEDMEFAKCRVMASFNENASLDEVLKLLSISNHFNYSVDGSEVHIRGGVCK</sequence>
<dbReference type="RefSeq" id="WP_090334473.1">
    <property type="nucleotide sequence ID" value="NZ_FNXY01000002.1"/>
</dbReference>
<dbReference type="PANTHER" id="PTHR30273">
    <property type="entry name" value="PERIPLASMIC SIGNAL SENSOR AND SIGMA FACTOR ACTIVATOR FECR-RELATED"/>
    <property type="match status" value="1"/>
</dbReference>
<dbReference type="Proteomes" id="UP000199532">
    <property type="component" value="Unassembled WGS sequence"/>
</dbReference>
<dbReference type="PIRSF" id="PIRSF018266">
    <property type="entry name" value="FecR"/>
    <property type="match status" value="1"/>
</dbReference>
<dbReference type="InterPro" id="IPR006860">
    <property type="entry name" value="FecR"/>
</dbReference>
<evidence type="ECO:0000313" key="5">
    <source>
        <dbReference type="Proteomes" id="UP000199532"/>
    </source>
</evidence>
<feature type="transmembrane region" description="Helical" evidence="1">
    <location>
        <begin position="88"/>
        <end position="111"/>
    </location>
</feature>